<dbReference type="InterPro" id="IPR051483">
    <property type="entry name" value="MAP7_domain-containing"/>
</dbReference>
<gene>
    <name evidence="4" type="ORF">M0812_24301</name>
</gene>
<evidence type="ECO:0000256" key="1">
    <source>
        <dbReference type="ARBA" id="ARBA00023054"/>
    </source>
</evidence>
<name>A0AAV7YK00_9EUKA</name>
<sequence length="2209" mass="262825">MSTIENEILNQLIEEFLTHLELCLQKFHKYPTKEKFNKNPIHLRSNTLFGISSTNGQKLLVIFQALLTWRSYATSKIAKMDLQNKKNNRIKKESNFPKNKRWTINKNFIDNIEDTNTTPKQHWKKTQRNDYPIIELCNHYIDYLVVLSLCEFFQRETIFPKKLIKSILAFCGSRLADLQNEEILIKKSSNLVRIIFSIGNMYGTIITRLSLKYNEYLKHYLLDKLNKSNAIKKIFVLPYLYLNLSNNEQIGNSTKVIAQIWALYNKQWGPSPNTLAYAVCKLLLRISENEKTLIIPNKYHYKKSWIEILELLTETSLKTVEHQQTNSNEIENKNKNKNKNSNKNIHLERQLIINKSLALFLHISSYCLLNDYKENKFNSIFKLLSRSFLQKGSSVHFIPSYLYHSLYCLLTSYIKHYNPFSQSLIQEKKKNIYQLVSIFLPISKKIQNYSINGIENYYFLKCMTNIANWDPIFLLNEILAPLLNQSEILDQPIKTFFGINCIIHLFETFPKKLFRWNYKKYNLHLLKGNKNEKNNKNDDDDDENKNIDNGEQITIPKEIEFNVRNFNEDLDMLTFITPNLIKLLENTFKILNVELENQLFFKSKFSLLSFLPFKKLILIEINYEIIKLIPHIIWSHKHLLMSLTKLNFHFNYEFSKLSFQCLKKFLIIRPKLQYYVLKYFVKQLLNIPEHYSNLIIYHLKQFKKLIKIVIHYYQNKNNYKNANKLKIKNNFYNIFINPNFNNKIFKKEIKLLKNNLSNADSLYIKNENINILTDITGMSDTTETTETKNDINKTLTLTETETETDMNLKRGYSTESEFDNDNSSVDMNIINDDDNYYYSKLFNNKFYKLNYQIKNGNENELENDTESNIKKKRKEKKRKINKLFKKEKLLKIEIQLLPFLLSINPEIRRITWKLYNKTKKLSTTLSKKFKKLIKNNIKLKKYFLNPKFQIKFNDNNLEEINFPFNLFEKKQYSWFEYTPCPKDCFNSEYYGWTIIDLIKSKLYLINDQALFMNHLKCLYGNKIKYLFFLEHNNELIYNKNQFNYLNNFKKNNDNNNNNNNNNTNSCSSNTNSNNNRNNNKNKNNGDDDLKKFKLLLDSKENNDYNKLIILISKIIENFSSINLKIINKIFTLHYNKFFQIINEFGNNNNNLTVNNNDILNLNNKDKNSDNNNINTDIYGNYDDVNNFELINEKTFENKKNIEITSFLNRLKSIGKLISISANKNIVNEKKINIFCDLIIKLLKNNKQSLSTLAINILSEMNLSIFEIFIAKLRKLFEGIFKERINKRENLKESIQNDKFASNILITLRLFLQKIDPLTFSSTKNLSVNLHQIIIIMYKYLIQLNDDNYQVVGNNINYLINIIKLRYNFNLIYYKFINLLNSNFKPYKLELRKQLFRILKKYSGNNLEEFGKESMDQELSLDQIINYYINNNLKNQIKNKKEIFFQKKKFQILKKKSKAVEFTSMQTISQCFFGIIFDESLLKNDGQIFKWIFKLNHSKDIINNNLAFECLNNLLYENYEQLINGFLKNSMMISSNKNVSLNYTISLINLISQKMIEIPKILIINWLIFHLGSKFQLIRSGIYHIFQLYYDEIFENINFQIANINSHFTDIVPKFTSYQYKFSKIISNNCNDINFKFFKQFKQIFENLSVNHDNDHQNVNNKNDNVNKENYRKNVNNKNDHNNRDTHLDVDKGDYGGKNIHKLKKKQEMMLNYLIPWLQDFKYNKEKYKELELILRFLIDVSNINYKFSKKILKKCWNSLIDNNQILFIILKFFMKNGIGKINENYILTIKYIFNLMLRKNNYKLILNFLLLNDLKLKYNLNVKNYNLNEIIDNKDYFLIFLTELIDKINLKNSIHQINVEKILHLIFLTLDHPNYLINNHSQQLLYYLLFFIKDFDQNISLDSQKKLMRLIKQLENNIKKKKNFFNFNGDNNENIINGVMKHVLFYFKGLFPKLKIKWLNEALLWMDPSILININTKNYHSKNINFYNNNSFIKSYSIYQFIITQKTINNLLQIQNNENYNQILDILQCFMKKIRTNSKTFKPIIDLNKVLNNNSEQIGDEGVNDRKDMGNTNEFNLGLKNYPKIVDVNLDINKNKNLGMNNIYKCQSRDSISTISTLDFLESTDSESIEDFEKLSKKNKQINDNLSNLIDQNFPTITNSLTIEKNASPNSFLRFEDKMYDYSDLSDEPDINLIVNEVLSQIQNKNSKK</sequence>
<evidence type="ECO:0000256" key="3">
    <source>
        <dbReference type="SAM" id="MobiDB-lite"/>
    </source>
</evidence>
<dbReference type="EMBL" id="JANTQA010000057">
    <property type="protein sequence ID" value="KAJ3428962.1"/>
    <property type="molecule type" value="Genomic_DNA"/>
</dbReference>
<evidence type="ECO:0000313" key="4">
    <source>
        <dbReference type="EMBL" id="KAJ3428962.1"/>
    </source>
</evidence>
<proteinExistence type="predicted"/>
<dbReference type="PANTHER" id="PTHR15073">
    <property type="entry name" value="MICROTUBULE-ASSOCIATED PROTEIN"/>
    <property type="match status" value="1"/>
</dbReference>
<reference evidence="4" key="1">
    <citation type="submission" date="2022-08" db="EMBL/GenBank/DDBJ databases">
        <title>Novel sulphate-reducing endosymbionts in the free-living metamonad Anaeramoeba.</title>
        <authorList>
            <person name="Jerlstrom-Hultqvist J."/>
            <person name="Cepicka I."/>
            <person name="Gallot-Lavallee L."/>
            <person name="Salas-Leiva D."/>
            <person name="Curtis B.A."/>
            <person name="Zahonova K."/>
            <person name="Pipaliya S."/>
            <person name="Dacks J."/>
            <person name="Roger A.J."/>
        </authorList>
    </citation>
    <scope>NUCLEOTIDE SEQUENCE</scope>
    <source>
        <strain evidence="4">Busselton2</strain>
    </source>
</reference>
<dbReference type="Proteomes" id="UP001146793">
    <property type="component" value="Unassembled WGS sequence"/>
</dbReference>
<protein>
    <submittedName>
        <fullName evidence="4">Protein furry</fullName>
    </submittedName>
</protein>
<feature type="region of interest" description="Disordered" evidence="3">
    <location>
        <begin position="1654"/>
        <end position="1689"/>
    </location>
</feature>
<keyword evidence="1 2" id="KW-0175">Coiled coil</keyword>
<dbReference type="PANTHER" id="PTHR15073:SF1">
    <property type="entry name" value="RETICULOCYTE-BINDING PROTEIN HOMOLOG 2A"/>
    <property type="match status" value="1"/>
</dbReference>
<accession>A0AAV7YK00</accession>
<feature type="compositionally biased region" description="Low complexity" evidence="3">
    <location>
        <begin position="1049"/>
        <end position="1082"/>
    </location>
</feature>
<evidence type="ECO:0000256" key="2">
    <source>
        <dbReference type="SAM" id="Coils"/>
    </source>
</evidence>
<feature type="compositionally biased region" description="Basic and acidic residues" evidence="3">
    <location>
        <begin position="1664"/>
        <end position="1689"/>
    </location>
</feature>
<organism evidence="4 5">
    <name type="scientific">Anaeramoeba flamelloides</name>
    <dbReference type="NCBI Taxonomy" id="1746091"/>
    <lineage>
        <taxon>Eukaryota</taxon>
        <taxon>Metamonada</taxon>
        <taxon>Anaeramoebidae</taxon>
        <taxon>Anaeramoeba</taxon>
    </lineage>
</organism>
<comment type="caution">
    <text evidence="4">The sequence shown here is derived from an EMBL/GenBank/DDBJ whole genome shotgun (WGS) entry which is preliminary data.</text>
</comment>
<feature type="region of interest" description="Disordered" evidence="3">
    <location>
        <begin position="1049"/>
        <end position="1085"/>
    </location>
</feature>
<feature type="coiled-coil region" evidence="2">
    <location>
        <begin position="320"/>
        <end position="350"/>
    </location>
</feature>
<evidence type="ECO:0000313" key="5">
    <source>
        <dbReference type="Proteomes" id="UP001146793"/>
    </source>
</evidence>